<comment type="catalytic activity">
    <reaction evidence="1 10">
        <text>S-ubiquitinyl-[E2 ubiquitin-conjugating enzyme]-L-cysteine + [acceptor protein]-L-lysine = [E2 ubiquitin-conjugating enzyme]-L-cysteine + N(6)-ubiquitinyl-[acceptor protein]-L-lysine.</text>
        <dbReference type="EC" id="2.3.2.27"/>
    </reaction>
</comment>
<dbReference type="VEuPathDB" id="TrichDB:TVAGG3_0535200"/>
<sequence>MNDVFSEISRCIKMDIPKFIELIDEYILPENIKSPIDHKSYYQTAAPYPSCTYVWEDDSLVAICRECSVSPMSVICLDCFEHSDHHNHLTFLVRSEYGFCDCGKASNMKVQAFCTHHHDPKIPTSQIPENEKEKFRQVIDLIVSNIPFYCSCDTNSAVSLLKWINGWIRASYLHMKVVADVFIEKFNLTNFLLRSGKMDLRIIDEFVTTLIFLHSCEDFNLYLLKQCISLFPNCVSILLELASVISHSPDLLTTTPPFPQFHKVTQTFLFCIKNDLLQKVIHTMDWINPFLDSIKLIFDRGLNDYDKNNSCARIAISMLFSLTELMQHIIKNLNQEELIQFIRKYVDAVLPLEGQFVFDSSIGDFVPGTGRIAYVQITELEFTSFNIINLRKCVVPDIIEIFITKFLNNLSSNNYETIEDKIVYHRFFDDEHVKTSLSLGLHSFALDQLLLQNDLKKSFETLSKTHNYSYDDLAIYWALLPLRFIGLSQLNSFKLVTMDQILSRYIDINQNWANIHLRFKQCFIIVQTMLGLARDKDAFLKMICYTCGLDADYCTDYEIGIMEFNVLMIICGLIFDRYLVKNDERMIRKLSFISRMTSGPQSINELLTGMQTPDFFQKEIIEDVLEVARQIAGTDKFVVRNASEWNVVAPWVPNNLIHGAVLSKLSSGTRFFPFPEWEDPIRPEIDLKPCLNSRVLFALIFQIISNTVHFSGYTDPVTANVCSGLLVRMGELFPDPPKEMPKVCSPPKAKTLEDLIKVLPNNLYAFVRFQVAYRGSEATCVLQMLECLGKVSERIFHVLDPDRVKTPCSPRQETEQKVLIASAKKQAIDFIRNTPLPFDSHKVKNANYSKCNICGKKDNLWLPVYAYKNGLPKFIGLDVDTVLSLFACPHCVHISCVPKNTCYLCKNDNFKANCFVPMNPTPENAQIFLSALFPNEPAEKWPALGINTLTYEVHAIEMRHRMNPFALDNANQRILLEKTFLCIQSFDDIDSNCLVHDPVASLFMLLMDDYDFSVFLDIIRTLSIDLSPKDLYVFLRCCRIIARFLYNKAARDWDDEMSAEKLKIFFGIDNVKEIVLEKFKFKDLDQNLMYMILKSGVKETDLFGSTYYDLLTGDIILGSHDHLEPIKQLRQHVKDKWNSSFSILVPLQGGKHAIIIDGNETIYYLMPLYYNPYRTEMGILECPYVLSRDVNDYLIDCILSGYWLVLSK</sequence>
<evidence type="ECO:0000256" key="9">
    <source>
        <dbReference type="PROSITE-ProRule" id="PRU00508"/>
    </source>
</evidence>
<evidence type="ECO:0000256" key="10">
    <source>
        <dbReference type="RuleBase" id="RU366018"/>
    </source>
</evidence>
<dbReference type="GO" id="GO:0005737">
    <property type="term" value="C:cytoplasm"/>
    <property type="evidence" value="ECO:0000318"/>
    <property type="project" value="GO_Central"/>
</dbReference>
<organism evidence="12 13">
    <name type="scientific">Trichomonas vaginalis (strain ATCC PRA-98 / G3)</name>
    <dbReference type="NCBI Taxonomy" id="412133"/>
    <lineage>
        <taxon>Eukaryota</taxon>
        <taxon>Metamonada</taxon>
        <taxon>Parabasalia</taxon>
        <taxon>Trichomonadida</taxon>
        <taxon>Trichomonadidae</taxon>
        <taxon>Trichomonas</taxon>
    </lineage>
</organism>
<keyword evidence="5 10" id="KW-0863">Zinc-finger</keyword>
<dbReference type="EMBL" id="DS113462">
    <property type="protein sequence ID" value="EAY04908.1"/>
    <property type="molecule type" value="Genomic_DNA"/>
</dbReference>
<comment type="function">
    <text evidence="10">Ubiquitin ligase protein which is a component of the N-end rule pathway. Recognizes and binds to proteins bearing specific N-terminal residues that are destabilizing according to the N-end rule, leading to their ubiquitination and subsequent degradation.</text>
</comment>
<proteinExistence type="inferred from homology"/>
<dbReference type="Gene3D" id="2.10.110.30">
    <property type="match status" value="1"/>
</dbReference>
<evidence type="ECO:0000256" key="2">
    <source>
        <dbReference type="ARBA" id="ARBA00004906"/>
    </source>
</evidence>
<keyword evidence="6 10" id="KW-0833">Ubl conjugation pathway</keyword>
<dbReference type="GO" id="GO:0061630">
    <property type="term" value="F:ubiquitin protein ligase activity"/>
    <property type="evidence" value="ECO:0000318"/>
    <property type="project" value="GO_Central"/>
</dbReference>
<protein>
    <recommendedName>
        <fullName evidence="10">E3 ubiquitin-protein ligase</fullName>
        <ecNumber evidence="10">2.3.2.27</ecNumber>
    </recommendedName>
</protein>
<reference evidence="12" key="2">
    <citation type="journal article" date="2007" name="Science">
        <title>Draft genome sequence of the sexually transmitted pathogen Trichomonas vaginalis.</title>
        <authorList>
            <person name="Carlton J.M."/>
            <person name="Hirt R.P."/>
            <person name="Silva J.C."/>
            <person name="Delcher A.L."/>
            <person name="Schatz M."/>
            <person name="Zhao Q."/>
            <person name="Wortman J.R."/>
            <person name="Bidwell S.L."/>
            <person name="Alsmark U.C.M."/>
            <person name="Besteiro S."/>
            <person name="Sicheritz-Ponten T."/>
            <person name="Noel C.J."/>
            <person name="Dacks J.B."/>
            <person name="Foster P.G."/>
            <person name="Simillion C."/>
            <person name="Van de Peer Y."/>
            <person name="Miranda-Saavedra D."/>
            <person name="Barton G.J."/>
            <person name="Westrop G.D."/>
            <person name="Mueller S."/>
            <person name="Dessi D."/>
            <person name="Fiori P.L."/>
            <person name="Ren Q."/>
            <person name="Paulsen I."/>
            <person name="Zhang H."/>
            <person name="Bastida-Corcuera F.D."/>
            <person name="Simoes-Barbosa A."/>
            <person name="Brown M.T."/>
            <person name="Hayes R.D."/>
            <person name="Mukherjee M."/>
            <person name="Okumura C.Y."/>
            <person name="Schneider R."/>
            <person name="Smith A.J."/>
            <person name="Vanacova S."/>
            <person name="Villalvazo M."/>
            <person name="Haas B.J."/>
            <person name="Pertea M."/>
            <person name="Feldblyum T.V."/>
            <person name="Utterback T.R."/>
            <person name="Shu C.L."/>
            <person name="Osoegawa K."/>
            <person name="de Jong P.J."/>
            <person name="Hrdy I."/>
            <person name="Horvathova L."/>
            <person name="Zubacova Z."/>
            <person name="Dolezal P."/>
            <person name="Malik S.B."/>
            <person name="Logsdon J.M. Jr."/>
            <person name="Henze K."/>
            <person name="Gupta A."/>
            <person name="Wang C.C."/>
            <person name="Dunne R.L."/>
            <person name="Upcroft J.A."/>
            <person name="Upcroft P."/>
            <person name="White O."/>
            <person name="Salzberg S.L."/>
            <person name="Tang P."/>
            <person name="Chiu C.-H."/>
            <person name="Lee Y.-S."/>
            <person name="Embley T.M."/>
            <person name="Coombs G.H."/>
            <person name="Mottram J.C."/>
            <person name="Tachezy J."/>
            <person name="Fraser-Liggett C.M."/>
            <person name="Johnson P.J."/>
        </authorList>
    </citation>
    <scope>NUCLEOTIDE SEQUENCE [LARGE SCALE GENOMIC DNA]</scope>
    <source>
        <strain evidence="12">G3</strain>
    </source>
</reference>
<evidence type="ECO:0000256" key="6">
    <source>
        <dbReference type="ARBA" id="ARBA00022786"/>
    </source>
</evidence>
<comment type="similarity">
    <text evidence="8 10">Belongs to the E3 ubiquitin-protein ligase UBR1-like family.</text>
</comment>
<dbReference type="InterPro" id="IPR039164">
    <property type="entry name" value="UBR1-like"/>
</dbReference>
<evidence type="ECO:0000256" key="4">
    <source>
        <dbReference type="ARBA" id="ARBA00022723"/>
    </source>
</evidence>
<evidence type="ECO:0000313" key="13">
    <source>
        <dbReference type="Proteomes" id="UP000001542"/>
    </source>
</evidence>
<dbReference type="OrthoDB" id="15304at2759"/>
<dbReference type="AlphaFoldDB" id="A2ER18"/>
<evidence type="ECO:0000256" key="7">
    <source>
        <dbReference type="ARBA" id="ARBA00022833"/>
    </source>
</evidence>
<keyword evidence="7 10" id="KW-0862">Zinc</keyword>
<dbReference type="InParanoid" id="A2ER18"/>
<feature type="domain" description="UBR-type" evidence="11">
    <location>
        <begin position="49"/>
        <end position="119"/>
    </location>
</feature>
<dbReference type="UniPathway" id="UPA00143"/>
<dbReference type="GO" id="GO:0000151">
    <property type="term" value="C:ubiquitin ligase complex"/>
    <property type="evidence" value="ECO:0000318"/>
    <property type="project" value="GO_Central"/>
</dbReference>
<dbReference type="InterPro" id="IPR003126">
    <property type="entry name" value="Znf_UBR"/>
</dbReference>
<keyword evidence="4 10" id="KW-0479">Metal-binding</keyword>
<dbReference type="Pfam" id="PF02207">
    <property type="entry name" value="zf-UBR"/>
    <property type="match status" value="1"/>
</dbReference>
<name>A2ER18_TRIV3</name>
<dbReference type="eggNOG" id="KOG1139">
    <property type="taxonomic scope" value="Eukaryota"/>
</dbReference>
<dbReference type="PANTHER" id="PTHR21497:SF24">
    <property type="entry name" value="E3 UBIQUITIN-PROTEIN LIGASE UBR1"/>
    <property type="match status" value="1"/>
</dbReference>
<dbReference type="FunFam" id="2.10.110.30:FF:000002">
    <property type="entry name" value="Putative e3 ubiquitin-protein ligase ubr3"/>
    <property type="match status" value="1"/>
</dbReference>
<feature type="zinc finger region" description="UBR-type" evidence="9">
    <location>
        <begin position="49"/>
        <end position="119"/>
    </location>
</feature>
<dbReference type="RefSeq" id="XP_001317131.1">
    <property type="nucleotide sequence ID" value="XM_001317096.1"/>
</dbReference>
<dbReference type="GO" id="GO:0016567">
    <property type="term" value="P:protein ubiquitination"/>
    <property type="evidence" value="ECO:0000318"/>
    <property type="project" value="GO_Central"/>
</dbReference>
<dbReference type="STRING" id="5722.A2ER18"/>
<evidence type="ECO:0000313" key="12">
    <source>
        <dbReference type="EMBL" id="EAY04908.1"/>
    </source>
</evidence>
<dbReference type="VEuPathDB" id="TrichDB:TVAG_016800"/>
<gene>
    <name evidence="12" type="ORF">TVAG_016800</name>
</gene>
<dbReference type="SMR" id="A2ER18"/>
<dbReference type="PROSITE" id="PS51157">
    <property type="entry name" value="ZF_UBR"/>
    <property type="match status" value="1"/>
</dbReference>
<dbReference type="KEGG" id="tva:4762773"/>
<accession>A2ER18</accession>
<keyword evidence="13" id="KW-1185">Reference proteome</keyword>
<dbReference type="PANTHER" id="PTHR21497">
    <property type="entry name" value="UBIQUITIN LIGASE E3 ALPHA-RELATED"/>
    <property type="match status" value="1"/>
</dbReference>
<dbReference type="Proteomes" id="UP000001542">
    <property type="component" value="Unassembled WGS sequence"/>
</dbReference>
<dbReference type="EC" id="2.3.2.27" evidence="10"/>
<dbReference type="GO" id="GO:0008270">
    <property type="term" value="F:zinc ion binding"/>
    <property type="evidence" value="ECO:0007669"/>
    <property type="project" value="UniProtKB-UniRule"/>
</dbReference>
<keyword evidence="3 10" id="KW-0808">Transferase</keyword>
<comment type="pathway">
    <text evidence="2 10">Protein modification; protein ubiquitination.</text>
</comment>
<evidence type="ECO:0000259" key="11">
    <source>
        <dbReference type="PROSITE" id="PS51157"/>
    </source>
</evidence>
<evidence type="ECO:0000256" key="1">
    <source>
        <dbReference type="ARBA" id="ARBA00000900"/>
    </source>
</evidence>
<dbReference type="GO" id="GO:0071596">
    <property type="term" value="P:ubiquitin-dependent protein catabolic process via the N-end rule pathway"/>
    <property type="evidence" value="ECO:0000318"/>
    <property type="project" value="GO_Central"/>
</dbReference>
<evidence type="ECO:0000256" key="5">
    <source>
        <dbReference type="ARBA" id="ARBA00022771"/>
    </source>
</evidence>
<dbReference type="SMART" id="SM00396">
    <property type="entry name" value="ZnF_UBR1"/>
    <property type="match status" value="1"/>
</dbReference>
<evidence type="ECO:0000256" key="8">
    <source>
        <dbReference type="ARBA" id="ARBA00046341"/>
    </source>
</evidence>
<reference evidence="12" key="1">
    <citation type="submission" date="2006-10" db="EMBL/GenBank/DDBJ databases">
        <authorList>
            <person name="Amadeo P."/>
            <person name="Zhao Q."/>
            <person name="Wortman J."/>
            <person name="Fraser-Liggett C."/>
            <person name="Carlton J."/>
        </authorList>
    </citation>
    <scope>NUCLEOTIDE SEQUENCE</scope>
    <source>
        <strain evidence="12">G3</strain>
    </source>
</reference>
<evidence type="ECO:0000256" key="3">
    <source>
        <dbReference type="ARBA" id="ARBA00022679"/>
    </source>
</evidence>